<dbReference type="Proteomes" id="UP000008367">
    <property type="component" value="Unassembled WGS sequence"/>
</dbReference>
<comment type="caution">
    <text evidence="1">The sequence shown here is derived from an EMBL/GenBank/DDBJ whole genome shotgun (WGS) entry which is preliminary data.</text>
</comment>
<gene>
    <name evidence="1" type="ORF">VCHENC02_0361B</name>
</gene>
<organism evidence="1 2">
    <name type="scientific">Vibrio harveyi</name>
    <name type="common">Beneckea harveyi</name>
    <dbReference type="NCBI Taxonomy" id="669"/>
    <lineage>
        <taxon>Bacteria</taxon>
        <taxon>Pseudomonadati</taxon>
        <taxon>Pseudomonadota</taxon>
        <taxon>Gammaproteobacteria</taxon>
        <taxon>Vibrionales</taxon>
        <taxon>Vibrionaceae</taxon>
        <taxon>Vibrio</taxon>
    </lineage>
</organism>
<reference evidence="1 2" key="1">
    <citation type="submission" date="2012-10" db="EMBL/GenBank/DDBJ databases">
        <title>Genome sequence of Vibrio Cholerae HENC-02.</title>
        <authorList>
            <person name="Eppinger M."/>
            <person name="Hasan N.A."/>
            <person name="Sengamalay N."/>
            <person name="Hine E."/>
            <person name="Su Q."/>
            <person name="Daugherty S.C."/>
            <person name="Young S."/>
            <person name="Sadzewicz L."/>
            <person name="Tallon L."/>
            <person name="Cebula T.A."/>
            <person name="Ravel J."/>
            <person name="Colwell R.R."/>
        </authorList>
    </citation>
    <scope>NUCLEOTIDE SEQUENCE [LARGE SCALE GENOMIC DNA]</scope>
    <source>
        <strain evidence="1 2">HENC-02</strain>
    </source>
</reference>
<evidence type="ECO:0000313" key="2">
    <source>
        <dbReference type="Proteomes" id="UP000008367"/>
    </source>
</evidence>
<feature type="non-terminal residue" evidence="1">
    <location>
        <position position="1"/>
    </location>
</feature>
<evidence type="ECO:0000313" key="1">
    <source>
        <dbReference type="EMBL" id="EKM25767.1"/>
    </source>
</evidence>
<name>A0A454CMM6_VIBHA</name>
<proteinExistence type="predicted"/>
<sequence length="12" mass="1481">DLQLNTRERHKA</sequence>
<dbReference type="EMBL" id="AJSR01002866">
    <property type="protein sequence ID" value="EKM25767.1"/>
    <property type="molecule type" value="Genomic_DNA"/>
</dbReference>
<accession>A0A454CMM6</accession>
<protein>
    <submittedName>
        <fullName evidence="1">Uncharacterized protein</fullName>
    </submittedName>
</protein>